<dbReference type="STRING" id="326474.AWB65_05104"/>
<dbReference type="GO" id="GO:0004673">
    <property type="term" value="F:protein histidine kinase activity"/>
    <property type="evidence" value="ECO:0007669"/>
    <property type="project" value="UniProtKB-EC"/>
</dbReference>
<dbReference type="SMART" id="SM00387">
    <property type="entry name" value="HATPase_c"/>
    <property type="match status" value="1"/>
</dbReference>
<dbReference type="CDD" id="cd00038">
    <property type="entry name" value="CAP_ED"/>
    <property type="match status" value="1"/>
</dbReference>
<evidence type="ECO:0000313" key="6">
    <source>
        <dbReference type="Proteomes" id="UP000054977"/>
    </source>
</evidence>
<dbReference type="SUPFAM" id="SSF55874">
    <property type="entry name" value="ATPase domain of HSP90 chaperone/DNA topoisomerase II/histidine kinase"/>
    <property type="match status" value="1"/>
</dbReference>
<keyword evidence="6" id="KW-1185">Reference proteome</keyword>
<dbReference type="InterPro" id="IPR003594">
    <property type="entry name" value="HATPase_dom"/>
</dbReference>
<dbReference type="InterPro" id="IPR018490">
    <property type="entry name" value="cNMP-bd_dom_sf"/>
</dbReference>
<protein>
    <recommendedName>
        <fullName evidence="2">histidine kinase</fullName>
        <ecNumber evidence="2">2.7.13.3</ecNumber>
    </recommendedName>
</protein>
<evidence type="ECO:0000256" key="1">
    <source>
        <dbReference type="ARBA" id="ARBA00000085"/>
    </source>
</evidence>
<reference evidence="5" key="1">
    <citation type="submission" date="2016-01" db="EMBL/GenBank/DDBJ databases">
        <authorList>
            <person name="Peeters C."/>
        </authorList>
    </citation>
    <scope>NUCLEOTIDE SEQUENCE [LARGE SCALE GENOMIC DNA]</scope>
    <source>
        <strain evidence="5">LMG 22934</strain>
    </source>
</reference>
<comment type="catalytic activity">
    <reaction evidence="1">
        <text>ATP + protein L-histidine = ADP + protein N-phospho-L-histidine.</text>
        <dbReference type="EC" id="2.7.13.3"/>
    </reaction>
</comment>
<dbReference type="InterPro" id="IPR004358">
    <property type="entry name" value="Sig_transdc_His_kin-like_C"/>
</dbReference>
<dbReference type="PROSITE" id="PS50042">
    <property type="entry name" value="CNMP_BINDING_3"/>
    <property type="match status" value="1"/>
</dbReference>
<dbReference type="Pfam" id="PF02518">
    <property type="entry name" value="HATPase_c"/>
    <property type="match status" value="1"/>
</dbReference>
<dbReference type="PANTHER" id="PTHR43065:SF48">
    <property type="entry name" value="HISTIDINE KINASE"/>
    <property type="match status" value="1"/>
</dbReference>
<dbReference type="EMBL" id="FCNW02000038">
    <property type="protein sequence ID" value="SAL57901.1"/>
    <property type="molecule type" value="Genomic_DNA"/>
</dbReference>
<name>A0A158IP70_9BURK</name>
<dbReference type="PANTHER" id="PTHR43065">
    <property type="entry name" value="SENSOR HISTIDINE KINASE"/>
    <property type="match status" value="1"/>
</dbReference>
<keyword evidence="5" id="KW-0418">Kinase</keyword>
<dbReference type="RefSeq" id="WP_087669799.1">
    <property type="nucleotide sequence ID" value="NZ_FCNW02000038.1"/>
</dbReference>
<dbReference type="SUPFAM" id="SSF51206">
    <property type="entry name" value="cAMP-binding domain-like"/>
    <property type="match status" value="1"/>
</dbReference>
<feature type="domain" description="Histidine kinase" evidence="4">
    <location>
        <begin position="246"/>
        <end position="464"/>
    </location>
</feature>
<dbReference type="Proteomes" id="UP000054977">
    <property type="component" value="Unassembled WGS sequence"/>
</dbReference>
<dbReference type="InterPro" id="IPR000595">
    <property type="entry name" value="cNMP-bd_dom"/>
</dbReference>
<dbReference type="EC" id="2.7.13.3" evidence="2"/>
<evidence type="ECO:0000259" key="3">
    <source>
        <dbReference type="PROSITE" id="PS50042"/>
    </source>
</evidence>
<keyword evidence="5" id="KW-0808">Transferase</keyword>
<evidence type="ECO:0000259" key="4">
    <source>
        <dbReference type="PROSITE" id="PS50109"/>
    </source>
</evidence>
<organism evidence="5 6">
    <name type="scientific">Caballeronia humi</name>
    <dbReference type="NCBI Taxonomy" id="326474"/>
    <lineage>
        <taxon>Bacteria</taxon>
        <taxon>Pseudomonadati</taxon>
        <taxon>Pseudomonadota</taxon>
        <taxon>Betaproteobacteria</taxon>
        <taxon>Burkholderiales</taxon>
        <taxon>Burkholderiaceae</taxon>
        <taxon>Caballeronia</taxon>
    </lineage>
</organism>
<dbReference type="PRINTS" id="PR00344">
    <property type="entry name" value="BCTRLSENSOR"/>
</dbReference>
<evidence type="ECO:0000313" key="5">
    <source>
        <dbReference type="EMBL" id="SAL57901.1"/>
    </source>
</evidence>
<dbReference type="InterPro" id="IPR005467">
    <property type="entry name" value="His_kinase_dom"/>
</dbReference>
<dbReference type="Pfam" id="PF00027">
    <property type="entry name" value="cNMP_binding"/>
    <property type="match status" value="1"/>
</dbReference>
<dbReference type="AlphaFoldDB" id="A0A158IP70"/>
<accession>A0A158IP70</accession>
<dbReference type="InterPro" id="IPR014710">
    <property type="entry name" value="RmlC-like_jellyroll"/>
</dbReference>
<dbReference type="OrthoDB" id="224978at2"/>
<dbReference type="Gene3D" id="2.60.120.10">
    <property type="entry name" value="Jelly Rolls"/>
    <property type="match status" value="1"/>
</dbReference>
<dbReference type="Gene3D" id="1.10.287.130">
    <property type="match status" value="1"/>
</dbReference>
<comment type="caution">
    <text evidence="5">The sequence shown here is derived from an EMBL/GenBank/DDBJ whole genome shotgun (WGS) entry which is preliminary data.</text>
</comment>
<dbReference type="SMART" id="SM00100">
    <property type="entry name" value="cNMP"/>
    <property type="match status" value="1"/>
</dbReference>
<dbReference type="InterPro" id="IPR036890">
    <property type="entry name" value="HATPase_C_sf"/>
</dbReference>
<evidence type="ECO:0000256" key="2">
    <source>
        <dbReference type="ARBA" id="ARBA00012438"/>
    </source>
</evidence>
<gene>
    <name evidence="5" type="ORF">AWB65_05104</name>
</gene>
<sequence>MIELDELGRIPVFADLPRERLQWLSDNLTEFAAKAGDVLLRENEMSTGLLLLLEGEARTRRRAEGELSSERFVAPEIFGTPCMVASIPYPATLSAATDCRLARLPEVAFRDLFVSCGSFTRIVARVMTDWLTALETAGRNREKLAALGKLSAGLAHELNNPASAMTRALDHMLGEIARLEDSALALGSRAVPREAVDELRALAARGATQAGTSAENALRQGEAESLLGDWLATHGVAKPWLTAPCLIAHGITSDALAQLAARLNAEQLDAAVSWIAQILELRSLMHEAMRSAARISDIVKAVKSYSYMDQGPRQEVDIHNGIEDTLTVMAHELNPGIVIVRDYDRSLPRLSVYGSELNQVWTRIIENAVEAMNGHGELTVRTRRHADHAVVEITDTGPGIPKEVGPHLFEPFFTSKPDSQAQGHGLGMGLHIAYRIVVNRHGGTIEAGSSPAETIFRVRLPLADKGTGSV</sequence>
<feature type="domain" description="Cyclic nucleotide-binding" evidence="3">
    <location>
        <begin position="12"/>
        <end position="113"/>
    </location>
</feature>
<dbReference type="PROSITE" id="PS50109">
    <property type="entry name" value="HIS_KIN"/>
    <property type="match status" value="1"/>
</dbReference>
<dbReference type="Gene3D" id="3.30.565.10">
    <property type="entry name" value="Histidine kinase-like ATPase, C-terminal domain"/>
    <property type="match status" value="1"/>
</dbReference>
<proteinExistence type="predicted"/>